<keyword evidence="1" id="KW-0472">Membrane</keyword>
<proteinExistence type="predicted"/>
<dbReference type="Proteomes" id="UP000238634">
    <property type="component" value="Unassembled WGS sequence"/>
</dbReference>
<feature type="transmembrane region" description="Helical" evidence="1">
    <location>
        <begin position="12"/>
        <end position="34"/>
    </location>
</feature>
<evidence type="ECO:0000313" key="4">
    <source>
        <dbReference type="Proteomes" id="UP000238634"/>
    </source>
</evidence>
<gene>
    <name evidence="3" type="ORF">C7B65_01625</name>
</gene>
<keyword evidence="1" id="KW-0812">Transmembrane</keyword>
<accession>A0A2T1DNQ6</accession>
<evidence type="ECO:0000313" key="3">
    <source>
        <dbReference type="EMBL" id="PSB22130.1"/>
    </source>
</evidence>
<dbReference type="AlphaFoldDB" id="A0A2T1DNQ6"/>
<dbReference type="InterPro" id="IPR036514">
    <property type="entry name" value="SGNH_hydro_sf"/>
</dbReference>
<organism evidence="3 4">
    <name type="scientific">Phormidesmis priestleyi ULC007</name>
    <dbReference type="NCBI Taxonomy" id="1920490"/>
    <lineage>
        <taxon>Bacteria</taxon>
        <taxon>Bacillati</taxon>
        <taxon>Cyanobacteriota</taxon>
        <taxon>Cyanophyceae</taxon>
        <taxon>Leptolyngbyales</taxon>
        <taxon>Leptolyngbyaceae</taxon>
        <taxon>Phormidesmis</taxon>
    </lineage>
</organism>
<dbReference type="SUPFAM" id="SSF52266">
    <property type="entry name" value="SGNH hydrolase"/>
    <property type="match status" value="1"/>
</dbReference>
<dbReference type="InterPro" id="IPR051532">
    <property type="entry name" value="Ester_Hydrolysis_Enzymes"/>
</dbReference>
<evidence type="ECO:0000259" key="2">
    <source>
        <dbReference type="Pfam" id="PF13472"/>
    </source>
</evidence>
<sequence>MSVASSSKKAFPVWTLLTIAANGLLIAIIVLLVLRHERTAARRPSQVKISPLPIASEQLTSTIDQLEKRHPLTYQQWVNLLGKEAKAIVKNKPDRLTILAGDSLSLWFPSELLPSDRIWLNQSISGETSIGLLKRLSLFEQTEPQAIFVMIGINDLTKGTSDQELLDSYEQIIEALKQAHPNSKIVVQSILPHGANPDATLEKRQQLLEISNERIHTLNQTLETISKSAEVFYLDLQPLVVDDEGYLRSEFTTDGLHLNRQGYLVWRSAIQTFSQLALDSESAEKL</sequence>
<dbReference type="Gene3D" id="3.40.50.1110">
    <property type="entry name" value="SGNH hydrolase"/>
    <property type="match status" value="1"/>
</dbReference>
<name>A0A2T1DNQ6_9CYAN</name>
<feature type="domain" description="SGNH hydrolase-type esterase" evidence="2">
    <location>
        <begin position="115"/>
        <end position="263"/>
    </location>
</feature>
<dbReference type="STRING" id="1920490.GCA_001895925_00873"/>
<keyword evidence="4" id="KW-1185">Reference proteome</keyword>
<dbReference type="OrthoDB" id="2513075at2"/>
<reference evidence="3 4" key="1">
    <citation type="submission" date="2018-02" db="EMBL/GenBank/DDBJ databases">
        <authorList>
            <person name="Cohen D.B."/>
            <person name="Kent A.D."/>
        </authorList>
    </citation>
    <scope>NUCLEOTIDE SEQUENCE [LARGE SCALE GENOMIC DNA]</scope>
    <source>
        <strain evidence="3 4">ULC007</strain>
    </source>
</reference>
<dbReference type="PANTHER" id="PTHR30383">
    <property type="entry name" value="THIOESTERASE 1/PROTEASE 1/LYSOPHOSPHOLIPASE L1"/>
    <property type="match status" value="1"/>
</dbReference>
<dbReference type="RefSeq" id="WP_073069149.1">
    <property type="nucleotide sequence ID" value="NZ_MPPI01000001.1"/>
</dbReference>
<dbReference type="EMBL" id="PVWG01000001">
    <property type="protein sequence ID" value="PSB22130.1"/>
    <property type="molecule type" value="Genomic_DNA"/>
</dbReference>
<dbReference type="Pfam" id="PF13472">
    <property type="entry name" value="Lipase_GDSL_2"/>
    <property type="match status" value="1"/>
</dbReference>
<reference evidence="3 4" key="2">
    <citation type="submission" date="2018-03" db="EMBL/GenBank/DDBJ databases">
        <title>The ancient ancestry and fast evolution of plastids.</title>
        <authorList>
            <person name="Moore K.R."/>
            <person name="Magnabosco C."/>
            <person name="Momper L."/>
            <person name="Gold D.A."/>
            <person name="Bosak T."/>
            <person name="Fournier G.P."/>
        </authorList>
    </citation>
    <scope>NUCLEOTIDE SEQUENCE [LARGE SCALE GENOMIC DNA]</scope>
    <source>
        <strain evidence="3 4">ULC007</strain>
    </source>
</reference>
<keyword evidence="1" id="KW-1133">Transmembrane helix</keyword>
<dbReference type="InterPro" id="IPR013830">
    <property type="entry name" value="SGNH_hydro"/>
</dbReference>
<comment type="caution">
    <text evidence="3">The sequence shown here is derived from an EMBL/GenBank/DDBJ whole genome shotgun (WGS) entry which is preliminary data.</text>
</comment>
<dbReference type="GO" id="GO:0004622">
    <property type="term" value="F:phosphatidylcholine lysophospholipase activity"/>
    <property type="evidence" value="ECO:0007669"/>
    <property type="project" value="TreeGrafter"/>
</dbReference>
<dbReference type="PANTHER" id="PTHR30383:SF5">
    <property type="entry name" value="SGNH HYDROLASE-TYPE ESTERASE DOMAIN-CONTAINING PROTEIN"/>
    <property type="match status" value="1"/>
</dbReference>
<protein>
    <submittedName>
        <fullName evidence="3">G-D-S-L family lipolytic protein</fullName>
    </submittedName>
</protein>
<evidence type="ECO:0000256" key="1">
    <source>
        <dbReference type="SAM" id="Phobius"/>
    </source>
</evidence>